<evidence type="ECO:0000256" key="2">
    <source>
        <dbReference type="ARBA" id="ARBA00022516"/>
    </source>
</evidence>
<dbReference type="UniPathway" id="UPA00085"/>
<dbReference type="Pfam" id="PF02660">
    <property type="entry name" value="G3P_acyltransf"/>
    <property type="match status" value="1"/>
</dbReference>
<evidence type="ECO:0000313" key="12">
    <source>
        <dbReference type="Proteomes" id="UP000185934"/>
    </source>
</evidence>
<evidence type="ECO:0000256" key="5">
    <source>
        <dbReference type="ARBA" id="ARBA00022989"/>
    </source>
</evidence>
<proteinExistence type="inferred from homology"/>
<sequence length="205" mass="21041">MPLLALLLGYLWGSIPTARIVARLSGGDLGGGNVGTLNTIRRVGLGPGIAVATLDIAKGASAVLTARYLLDLAPLWVLFAGVFAVIGHNWMVWLGFKGGKGMAAATGAVAAASIIYGHAWVLAGFIGVILAVWRLGKNLVPGNAVGLICLPGFAWLASHCLGTVLAAIALDAVIAVKYAPGAIADFKRRGLGALGRDEIRPKRKG</sequence>
<evidence type="ECO:0000256" key="10">
    <source>
        <dbReference type="HAMAP-Rule" id="MF_01043"/>
    </source>
</evidence>
<feature type="transmembrane region" description="Helical" evidence="10">
    <location>
        <begin position="108"/>
        <end position="133"/>
    </location>
</feature>
<feature type="transmembrane region" description="Helical" evidence="10">
    <location>
        <begin position="75"/>
        <end position="96"/>
    </location>
</feature>
<comment type="subcellular location">
    <subcellularLocation>
        <location evidence="10">Cell membrane</location>
        <topology evidence="10">Multi-pass membrane protein</topology>
    </subcellularLocation>
</comment>
<dbReference type="SMART" id="SM01207">
    <property type="entry name" value="G3P_acyltransf"/>
    <property type="match status" value="1"/>
</dbReference>
<protein>
    <recommendedName>
        <fullName evidence="10">Glycerol-3-phosphate acyltransferase</fullName>
    </recommendedName>
    <alternativeName>
        <fullName evidence="10">Acyl-PO4 G3P acyltransferase</fullName>
    </alternativeName>
    <alternativeName>
        <fullName evidence="10">Acyl-phosphate--glycerol-3-phosphate acyltransferase</fullName>
    </alternativeName>
    <alternativeName>
        <fullName evidence="10">G3P acyltransferase</fullName>
        <shortName evidence="10">GPAT</shortName>
        <ecNumber evidence="10">2.3.1.275</ecNumber>
    </alternativeName>
    <alternativeName>
        <fullName evidence="10">Lysophosphatidic acid synthase</fullName>
        <shortName evidence="10">LPA synthase</shortName>
    </alternativeName>
</protein>
<evidence type="ECO:0000256" key="3">
    <source>
        <dbReference type="ARBA" id="ARBA00022679"/>
    </source>
</evidence>
<evidence type="ECO:0000256" key="9">
    <source>
        <dbReference type="ARBA" id="ARBA00023264"/>
    </source>
</evidence>
<evidence type="ECO:0000256" key="7">
    <source>
        <dbReference type="ARBA" id="ARBA00023136"/>
    </source>
</evidence>
<keyword evidence="6 10" id="KW-0443">Lipid metabolism</keyword>
<dbReference type="GO" id="GO:0005886">
    <property type="term" value="C:plasma membrane"/>
    <property type="evidence" value="ECO:0007669"/>
    <property type="project" value="UniProtKB-SubCell"/>
</dbReference>
<comment type="function">
    <text evidence="10">Catalyzes the transfer of an acyl group from acyl-phosphate (acyl-PO(4)) to glycerol-3-phosphate (G3P) to form lysophosphatidic acid (LPA). This enzyme utilizes acyl-phosphate as fatty acyl donor, but not acyl-CoA or acyl-ACP.</text>
</comment>
<dbReference type="GO" id="GO:0043772">
    <property type="term" value="F:acyl-phosphate glycerol-3-phosphate acyltransferase activity"/>
    <property type="evidence" value="ECO:0007669"/>
    <property type="project" value="UniProtKB-UniRule"/>
</dbReference>
<keyword evidence="8 10" id="KW-0594">Phospholipid biosynthesis</keyword>
<organism evidence="11 12">
    <name type="scientific">Dehalogenimonas formicexedens</name>
    <dbReference type="NCBI Taxonomy" id="1839801"/>
    <lineage>
        <taxon>Bacteria</taxon>
        <taxon>Bacillati</taxon>
        <taxon>Chloroflexota</taxon>
        <taxon>Dehalococcoidia</taxon>
        <taxon>Dehalococcoidales</taxon>
        <taxon>Dehalococcoidaceae</taxon>
        <taxon>Dehalogenimonas</taxon>
    </lineage>
</organism>
<evidence type="ECO:0000313" key="11">
    <source>
        <dbReference type="EMBL" id="APV43388.1"/>
    </source>
</evidence>
<reference evidence="12" key="1">
    <citation type="submission" date="2016-11" db="EMBL/GenBank/DDBJ databases">
        <title>Dehalogenimonas formicexedens sp. nov., a chlorinated alkane respiring bacterium isolated from contaminated groundwater.</title>
        <authorList>
            <person name="Key T.A."/>
            <person name="Bowman K.S."/>
            <person name="Lee I."/>
            <person name="Chun J."/>
            <person name="Albuquerque L."/>
            <person name="da Costa M.S."/>
            <person name="Rainey F.A."/>
            <person name="Moe W.M."/>
        </authorList>
    </citation>
    <scope>NUCLEOTIDE SEQUENCE [LARGE SCALE GENOMIC DNA]</scope>
    <source>
        <strain evidence="12">NSZ-14</strain>
    </source>
</reference>
<comment type="caution">
    <text evidence="10">Lacks conserved residue(s) required for the propagation of feature annotation.</text>
</comment>
<dbReference type="InterPro" id="IPR003811">
    <property type="entry name" value="G3P_acylTferase_PlsY"/>
</dbReference>
<keyword evidence="7 10" id="KW-0472">Membrane</keyword>
<evidence type="ECO:0000256" key="1">
    <source>
        <dbReference type="ARBA" id="ARBA00022475"/>
    </source>
</evidence>
<accession>A0A1P8F4L8</accession>
<dbReference type="OrthoDB" id="163501at2"/>
<keyword evidence="2 10" id="KW-0444">Lipid biosynthesis</keyword>
<comment type="subunit">
    <text evidence="10">Probably interacts with PlsX.</text>
</comment>
<dbReference type="AlphaFoldDB" id="A0A1P8F4L8"/>
<comment type="pathway">
    <text evidence="10">Lipid metabolism; phospholipid metabolism.</text>
</comment>
<keyword evidence="11" id="KW-0012">Acyltransferase</keyword>
<keyword evidence="1 10" id="KW-1003">Cell membrane</keyword>
<dbReference type="GO" id="GO:0008654">
    <property type="term" value="P:phospholipid biosynthetic process"/>
    <property type="evidence" value="ECO:0007669"/>
    <property type="project" value="UniProtKB-UniRule"/>
</dbReference>
<dbReference type="RefSeq" id="WP_076003206.1">
    <property type="nucleotide sequence ID" value="NZ_CP018258.1"/>
</dbReference>
<name>A0A1P8F4L8_9CHLR</name>
<feature type="transmembrane region" description="Helical" evidence="10">
    <location>
        <begin position="153"/>
        <end position="179"/>
    </location>
</feature>
<dbReference type="HAMAP" id="MF_01043">
    <property type="entry name" value="PlsY"/>
    <property type="match status" value="1"/>
</dbReference>
<dbReference type="PANTHER" id="PTHR30309:SF0">
    <property type="entry name" value="GLYCEROL-3-PHOSPHATE ACYLTRANSFERASE-RELATED"/>
    <property type="match status" value="1"/>
</dbReference>
<dbReference type="Proteomes" id="UP000185934">
    <property type="component" value="Chromosome"/>
</dbReference>
<evidence type="ECO:0000256" key="8">
    <source>
        <dbReference type="ARBA" id="ARBA00023209"/>
    </source>
</evidence>
<dbReference type="EMBL" id="CP018258">
    <property type="protein sequence ID" value="APV43388.1"/>
    <property type="molecule type" value="Genomic_DNA"/>
</dbReference>
<dbReference type="PANTHER" id="PTHR30309">
    <property type="entry name" value="INNER MEMBRANE PROTEIN YGIH"/>
    <property type="match status" value="1"/>
</dbReference>
<comment type="similarity">
    <text evidence="10">Belongs to the PlsY family.</text>
</comment>
<dbReference type="EC" id="2.3.1.275" evidence="10"/>
<keyword evidence="5 10" id="KW-1133">Transmembrane helix</keyword>
<keyword evidence="4 10" id="KW-0812">Transmembrane</keyword>
<comment type="catalytic activity">
    <reaction evidence="10">
        <text>an acyl phosphate + sn-glycerol 3-phosphate = a 1-acyl-sn-glycero-3-phosphate + phosphate</text>
        <dbReference type="Rhea" id="RHEA:34075"/>
        <dbReference type="ChEBI" id="CHEBI:43474"/>
        <dbReference type="ChEBI" id="CHEBI:57597"/>
        <dbReference type="ChEBI" id="CHEBI:57970"/>
        <dbReference type="ChEBI" id="CHEBI:59918"/>
        <dbReference type="EC" id="2.3.1.275"/>
    </reaction>
</comment>
<evidence type="ECO:0000256" key="4">
    <source>
        <dbReference type="ARBA" id="ARBA00022692"/>
    </source>
</evidence>
<evidence type="ECO:0000256" key="6">
    <source>
        <dbReference type="ARBA" id="ARBA00023098"/>
    </source>
</evidence>
<dbReference type="KEGG" id="dfo:Dform_00022"/>
<keyword evidence="3 10" id="KW-0808">Transferase</keyword>
<dbReference type="STRING" id="1839801.Dform_00022"/>
<gene>
    <name evidence="10 11" type="primary">plsY</name>
    <name evidence="11" type="ORF">Dform_00022</name>
</gene>
<keyword evidence="9 10" id="KW-1208">Phospholipid metabolism</keyword>
<keyword evidence="12" id="KW-1185">Reference proteome</keyword>